<sequence>MKPYLLHYVNKMKTDNYLNLCLDQATKSPLRYRHGAIVVRGGKVIGQGFNDYRSGFNGGALKTGRLRLGSFPAIATLKKKSKVKRDLEELQEEATGAFTPFETLNGGGKLANTSLSMHSEMMAIHSALTASSTMASSAMSYQKPCFKLLGDSKRKARLRRDAINSYVEAVCKAALNQSTAKQSYGQSQVQEWRFEGSTPRPRYTEPRVSGQTEPRGRGTSGGQQCGETPTEEREEESSSSQSWQQLQPWTTTARASTVCT</sequence>
<dbReference type="GO" id="GO:0003824">
    <property type="term" value="F:catalytic activity"/>
    <property type="evidence" value="ECO:0007669"/>
    <property type="project" value="InterPro"/>
</dbReference>
<dbReference type="Proteomes" id="UP001140560">
    <property type="component" value="Unassembled WGS sequence"/>
</dbReference>
<dbReference type="AlphaFoldDB" id="A0A9W8YKB4"/>
<comment type="caution">
    <text evidence="2">The sequence shown here is derived from an EMBL/GenBank/DDBJ whole genome shotgun (WGS) entry which is preliminary data.</text>
</comment>
<feature type="compositionally biased region" description="Low complexity" evidence="1">
    <location>
        <begin position="238"/>
        <end position="252"/>
    </location>
</feature>
<organism evidence="2 3">
    <name type="scientific">Neocucurbitaria cava</name>
    <dbReference type="NCBI Taxonomy" id="798079"/>
    <lineage>
        <taxon>Eukaryota</taxon>
        <taxon>Fungi</taxon>
        <taxon>Dikarya</taxon>
        <taxon>Ascomycota</taxon>
        <taxon>Pezizomycotina</taxon>
        <taxon>Dothideomycetes</taxon>
        <taxon>Pleosporomycetidae</taxon>
        <taxon>Pleosporales</taxon>
        <taxon>Pleosporineae</taxon>
        <taxon>Cucurbitariaceae</taxon>
        <taxon>Neocucurbitaria</taxon>
    </lineage>
</organism>
<dbReference type="EMBL" id="JAPEUY010000001">
    <property type="protein sequence ID" value="KAJ4377852.1"/>
    <property type="molecule type" value="Genomic_DNA"/>
</dbReference>
<accession>A0A9W8YKB4</accession>
<evidence type="ECO:0000313" key="3">
    <source>
        <dbReference type="Proteomes" id="UP001140560"/>
    </source>
</evidence>
<evidence type="ECO:0000313" key="2">
    <source>
        <dbReference type="EMBL" id="KAJ4377852.1"/>
    </source>
</evidence>
<feature type="region of interest" description="Disordered" evidence="1">
    <location>
        <begin position="182"/>
        <end position="260"/>
    </location>
</feature>
<protein>
    <recommendedName>
        <fullName evidence="4">CMP/dCMP-type deaminase domain-containing protein</fullName>
    </recommendedName>
</protein>
<dbReference type="SUPFAM" id="SSF53927">
    <property type="entry name" value="Cytidine deaminase-like"/>
    <property type="match status" value="1"/>
</dbReference>
<gene>
    <name evidence="2" type="ORF">N0V83_000682</name>
</gene>
<evidence type="ECO:0008006" key="4">
    <source>
        <dbReference type="Google" id="ProtNLM"/>
    </source>
</evidence>
<dbReference type="InterPro" id="IPR016193">
    <property type="entry name" value="Cytidine_deaminase-like"/>
</dbReference>
<evidence type="ECO:0000256" key="1">
    <source>
        <dbReference type="SAM" id="MobiDB-lite"/>
    </source>
</evidence>
<dbReference type="OrthoDB" id="9972196at2759"/>
<dbReference type="Gene3D" id="3.40.140.10">
    <property type="entry name" value="Cytidine Deaminase, domain 2"/>
    <property type="match status" value="1"/>
</dbReference>
<keyword evidence="3" id="KW-1185">Reference proteome</keyword>
<name>A0A9W8YKB4_9PLEO</name>
<reference evidence="2" key="1">
    <citation type="submission" date="2022-10" db="EMBL/GenBank/DDBJ databases">
        <title>Tapping the CABI collections for fungal endophytes: first genome assemblies for Collariella, Neodidymelliopsis, Ascochyta clinopodiicola, Didymella pomorum, Didymosphaeria variabile, Neocosmospora piperis and Neocucurbitaria cava.</title>
        <authorList>
            <person name="Hill R."/>
        </authorList>
    </citation>
    <scope>NUCLEOTIDE SEQUENCE</scope>
    <source>
        <strain evidence="2">IMI 356814</strain>
    </source>
</reference>
<dbReference type="GO" id="GO:0006139">
    <property type="term" value="P:nucleobase-containing compound metabolic process"/>
    <property type="evidence" value="ECO:0007669"/>
    <property type="project" value="UniProtKB-ARBA"/>
</dbReference>
<proteinExistence type="predicted"/>